<evidence type="ECO:0000256" key="1">
    <source>
        <dbReference type="SAM" id="MobiDB-lite"/>
    </source>
</evidence>
<comment type="caution">
    <text evidence="2">The sequence shown here is derived from an EMBL/GenBank/DDBJ whole genome shotgun (WGS) entry which is preliminary data.</text>
</comment>
<dbReference type="GeneID" id="59339667"/>
<sequence length="300" mass="34912">MLWPFSLFSKSPASEEPRFEKTAPYIKSLMPTVTIDQLLIPGFVDKSVSDWLDGLKKVHFDDKHLENLERCFVTRIDHVALAGEEARRDWKAVHEAIALQFHYRTPTLASHGTPRQDDTRALMIHRVPKGVDGSKQQKIQGSKLLSSSKVAAHDEVLVRLNYDNLKTSDKPPPDFYPTPRSTKYFSMRRLEPRLDELEAKKNAYRREVDEERQEADRKLAEERQEADRKLAEERQEIERKLREERQEIERKLAEERQARQEERQESQREVAELREQVQRLAQAMSQLQPSSTTTPSGGSL</sequence>
<dbReference type="RefSeq" id="XP_037225061.1">
    <property type="nucleotide sequence ID" value="XM_037357151.1"/>
</dbReference>
<dbReference type="Proteomes" id="UP000636479">
    <property type="component" value="Unassembled WGS sequence"/>
</dbReference>
<feature type="compositionally biased region" description="Low complexity" evidence="1">
    <location>
        <begin position="285"/>
        <end position="300"/>
    </location>
</feature>
<evidence type="ECO:0000313" key="2">
    <source>
        <dbReference type="EMBL" id="KAF7315038.1"/>
    </source>
</evidence>
<organism evidence="2 3">
    <name type="scientific">Mycena indigotica</name>
    <dbReference type="NCBI Taxonomy" id="2126181"/>
    <lineage>
        <taxon>Eukaryota</taxon>
        <taxon>Fungi</taxon>
        <taxon>Dikarya</taxon>
        <taxon>Basidiomycota</taxon>
        <taxon>Agaricomycotina</taxon>
        <taxon>Agaricomycetes</taxon>
        <taxon>Agaricomycetidae</taxon>
        <taxon>Agaricales</taxon>
        <taxon>Marasmiineae</taxon>
        <taxon>Mycenaceae</taxon>
        <taxon>Mycena</taxon>
    </lineage>
</organism>
<reference evidence="2" key="1">
    <citation type="submission" date="2020-05" db="EMBL/GenBank/DDBJ databases">
        <title>Mycena genomes resolve the evolution of fungal bioluminescence.</title>
        <authorList>
            <person name="Tsai I.J."/>
        </authorList>
    </citation>
    <scope>NUCLEOTIDE SEQUENCE</scope>
    <source>
        <strain evidence="2">171206Taipei</strain>
    </source>
</reference>
<dbReference type="CDD" id="cd06503">
    <property type="entry name" value="ATP-synt_Fo_b"/>
    <property type="match status" value="1"/>
</dbReference>
<dbReference type="EMBL" id="JACAZF010000001">
    <property type="protein sequence ID" value="KAF7315038.1"/>
    <property type="molecule type" value="Genomic_DNA"/>
</dbReference>
<accession>A0A8H6TC92</accession>
<keyword evidence="3" id="KW-1185">Reference proteome</keyword>
<feature type="region of interest" description="Disordered" evidence="1">
    <location>
        <begin position="254"/>
        <end position="300"/>
    </location>
</feature>
<feature type="compositionally biased region" description="Basic and acidic residues" evidence="1">
    <location>
        <begin position="254"/>
        <end position="277"/>
    </location>
</feature>
<protein>
    <submittedName>
        <fullName evidence="2">Uncharacterized protein</fullName>
    </submittedName>
</protein>
<dbReference type="AlphaFoldDB" id="A0A8H6TC92"/>
<feature type="region of interest" description="Disordered" evidence="1">
    <location>
        <begin position="205"/>
        <end position="232"/>
    </location>
</feature>
<name>A0A8H6TC92_9AGAR</name>
<evidence type="ECO:0000313" key="3">
    <source>
        <dbReference type="Proteomes" id="UP000636479"/>
    </source>
</evidence>
<gene>
    <name evidence="2" type="ORF">MIND_00018000</name>
</gene>
<proteinExistence type="predicted"/>